<dbReference type="InterPro" id="IPR036412">
    <property type="entry name" value="HAD-like_sf"/>
</dbReference>
<protein>
    <recommendedName>
        <fullName evidence="4">Haloacid dehalogenase-like hydrolase protein</fullName>
    </recommendedName>
</protein>
<reference evidence="2" key="1">
    <citation type="submission" date="2020-04" db="EMBL/GenBank/DDBJ databases">
        <title>Genome Assembly and Annotation of Botryosphaeria dothidea sdau 11-99, a Latent Pathogen of Apple Fruit Ring Rot in China.</title>
        <authorList>
            <person name="Yu C."/>
            <person name="Diao Y."/>
            <person name="Lu Q."/>
            <person name="Zhao J."/>
            <person name="Cui S."/>
            <person name="Peng C."/>
            <person name="He B."/>
            <person name="Liu H."/>
        </authorList>
    </citation>
    <scope>NUCLEOTIDE SEQUENCE [LARGE SCALE GENOMIC DNA]</scope>
    <source>
        <strain evidence="2">Sdau11-99</strain>
    </source>
</reference>
<dbReference type="Gene3D" id="3.40.50.1000">
    <property type="entry name" value="HAD superfamily/HAD-like"/>
    <property type="match status" value="1"/>
</dbReference>
<dbReference type="OrthoDB" id="3928573at2759"/>
<feature type="region of interest" description="Disordered" evidence="1">
    <location>
        <begin position="1"/>
        <end position="55"/>
    </location>
</feature>
<keyword evidence="3" id="KW-1185">Reference proteome</keyword>
<name>A0A8H4IRU1_9PEZI</name>
<dbReference type="InterPro" id="IPR023214">
    <property type="entry name" value="HAD_sf"/>
</dbReference>
<comment type="caution">
    <text evidence="2">The sequence shown here is derived from an EMBL/GenBank/DDBJ whole genome shotgun (WGS) entry which is preliminary data.</text>
</comment>
<feature type="compositionally biased region" description="Low complexity" evidence="1">
    <location>
        <begin position="35"/>
        <end position="49"/>
    </location>
</feature>
<dbReference type="Gene3D" id="1.20.120.710">
    <property type="entry name" value="Haloacid dehalogenase hydrolase-like domain"/>
    <property type="match status" value="1"/>
</dbReference>
<proteinExistence type="predicted"/>
<dbReference type="Proteomes" id="UP000572817">
    <property type="component" value="Unassembled WGS sequence"/>
</dbReference>
<sequence>MGDVLTPTPNTAQLPTMPPPGAQAVQDSASGLKLPNNATSSPSNTSSAPDNHANSLQQPATMAAPAITVSHTANADPLDIFSEYLTTKTCFAFVLDNTLYDHRAATAAATSAILSAISDAHNVNLPDLESAYDDLFTAQPPKPHDAWPAYQKQLFHTLLSNTNANTSLSSDELDVQLEDLFRLYKKTLYAHLHPAPGVLPLMRSLLKRSARIVIAADTRNSHVTKDMAAWLVEHLYLDNFVDRIALLDDAANDAFADALKRLDVRPDETVLFTGAQRDARDVAAREGIDVVLVDAAAVEADARGRDAGGAKLGVKQLEDGVWDIGGLMVARNAVRMTLNERDRSVDSARI</sequence>
<gene>
    <name evidence="2" type="ORF">GTA08_BOTSDO05056</name>
</gene>
<evidence type="ECO:0000313" key="2">
    <source>
        <dbReference type="EMBL" id="KAF4306485.1"/>
    </source>
</evidence>
<evidence type="ECO:0000313" key="3">
    <source>
        <dbReference type="Proteomes" id="UP000572817"/>
    </source>
</evidence>
<dbReference type="SUPFAM" id="SSF56784">
    <property type="entry name" value="HAD-like"/>
    <property type="match status" value="1"/>
</dbReference>
<dbReference type="AlphaFoldDB" id="A0A8H4IRU1"/>
<accession>A0A8H4IRU1</accession>
<organism evidence="2 3">
    <name type="scientific">Botryosphaeria dothidea</name>
    <dbReference type="NCBI Taxonomy" id="55169"/>
    <lineage>
        <taxon>Eukaryota</taxon>
        <taxon>Fungi</taxon>
        <taxon>Dikarya</taxon>
        <taxon>Ascomycota</taxon>
        <taxon>Pezizomycotina</taxon>
        <taxon>Dothideomycetes</taxon>
        <taxon>Dothideomycetes incertae sedis</taxon>
        <taxon>Botryosphaeriales</taxon>
        <taxon>Botryosphaeriaceae</taxon>
        <taxon>Botryosphaeria</taxon>
    </lineage>
</organism>
<evidence type="ECO:0008006" key="4">
    <source>
        <dbReference type="Google" id="ProtNLM"/>
    </source>
</evidence>
<evidence type="ECO:0000256" key="1">
    <source>
        <dbReference type="SAM" id="MobiDB-lite"/>
    </source>
</evidence>
<dbReference type="EMBL" id="WWBZ02000033">
    <property type="protein sequence ID" value="KAF4306485.1"/>
    <property type="molecule type" value="Genomic_DNA"/>
</dbReference>